<dbReference type="Proteomes" id="UP000494218">
    <property type="component" value="Unassembled WGS sequence"/>
</dbReference>
<evidence type="ECO:0000313" key="2">
    <source>
        <dbReference type="Proteomes" id="UP000494218"/>
    </source>
</evidence>
<name>A0A6P2SP67_BURL3</name>
<sequence length="38" mass="4309">MQAADFRALSPLIYAHINPYGRFDMDMDKRLPVEALAA</sequence>
<accession>A0A6P2SP67</accession>
<gene>
    <name evidence="1" type="ORF">BLA23254_07981</name>
</gene>
<organism evidence="1 2">
    <name type="scientific">Burkholderia lata (strain ATCC 17760 / DSM 23089 / LMG 22485 / NCIMB 9086 / R18194 / 383)</name>
    <dbReference type="NCBI Taxonomy" id="482957"/>
    <lineage>
        <taxon>Bacteria</taxon>
        <taxon>Pseudomonadati</taxon>
        <taxon>Pseudomonadota</taxon>
        <taxon>Betaproteobacteria</taxon>
        <taxon>Burkholderiales</taxon>
        <taxon>Burkholderiaceae</taxon>
        <taxon>Burkholderia</taxon>
        <taxon>Burkholderia cepacia complex</taxon>
    </lineage>
</organism>
<evidence type="ECO:0000313" key="1">
    <source>
        <dbReference type="EMBL" id="VWC52169.1"/>
    </source>
</evidence>
<protein>
    <recommendedName>
        <fullName evidence="3">Transposase Tn3 family protein</fullName>
    </recommendedName>
</protein>
<dbReference type="AlphaFoldDB" id="A0A6P2SP67"/>
<evidence type="ECO:0008006" key="3">
    <source>
        <dbReference type="Google" id="ProtNLM"/>
    </source>
</evidence>
<dbReference type="EMBL" id="CABVPW010000082">
    <property type="protein sequence ID" value="VWC52169.1"/>
    <property type="molecule type" value="Genomic_DNA"/>
</dbReference>
<reference evidence="1 2" key="1">
    <citation type="submission" date="2019-09" db="EMBL/GenBank/DDBJ databases">
        <authorList>
            <person name="Depoorter E."/>
        </authorList>
    </citation>
    <scope>NUCLEOTIDE SEQUENCE [LARGE SCALE GENOMIC DNA]</scope>
    <source>
        <strain evidence="1">LMG 23254</strain>
    </source>
</reference>
<proteinExistence type="predicted"/>